<dbReference type="FunFam" id="2.30.42.10:FF:000112">
    <property type="entry name" value="inaD-like protein isoform X3"/>
    <property type="match status" value="1"/>
</dbReference>
<dbReference type="SMART" id="SM00569">
    <property type="entry name" value="L27"/>
    <property type="match status" value="1"/>
</dbReference>
<feature type="domain" description="PDZ" evidence="10">
    <location>
        <begin position="1463"/>
        <end position="1495"/>
    </location>
</feature>
<feature type="domain" description="PDZ" evidence="10">
    <location>
        <begin position="366"/>
        <end position="454"/>
    </location>
</feature>
<evidence type="ECO:0000256" key="7">
    <source>
        <dbReference type="ARBA" id="ARBA00022949"/>
    </source>
</evidence>
<feature type="region of interest" description="Disordered" evidence="9">
    <location>
        <begin position="490"/>
        <end position="510"/>
    </location>
</feature>
<evidence type="ECO:0000256" key="3">
    <source>
        <dbReference type="ARBA" id="ARBA00022427"/>
    </source>
</evidence>
<dbReference type="Gene3D" id="2.30.42.10">
    <property type="match status" value="7"/>
</dbReference>
<dbReference type="Gene3D" id="6.20.370.60">
    <property type="match status" value="1"/>
</dbReference>
<accession>A0A7J7X6J0</accession>
<dbReference type="Proteomes" id="UP000585614">
    <property type="component" value="Unassembled WGS sequence"/>
</dbReference>
<dbReference type="FunFam" id="2.30.42.10:FF:000054">
    <property type="entry name" value="multiple PDZ domain protein isoform X1"/>
    <property type="match status" value="1"/>
</dbReference>
<dbReference type="Pfam" id="PF09045">
    <property type="entry name" value="L27_2"/>
    <property type="match status" value="1"/>
</dbReference>
<organism evidence="12 13">
    <name type="scientific">Rhinolophus ferrumequinum</name>
    <name type="common">Greater horseshoe bat</name>
    <dbReference type="NCBI Taxonomy" id="59479"/>
    <lineage>
        <taxon>Eukaryota</taxon>
        <taxon>Metazoa</taxon>
        <taxon>Chordata</taxon>
        <taxon>Craniata</taxon>
        <taxon>Vertebrata</taxon>
        <taxon>Euteleostomi</taxon>
        <taxon>Mammalia</taxon>
        <taxon>Eutheria</taxon>
        <taxon>Laurasiatheria</taxon>
        <taxon>Chiroptera</taxon>
        <taxon>Yinpterochiroptera</taxon>
        <taxon>Rhinolophoidea</taxon>
        <taxon>Rhinolophidae</taxon>
        <taxon>Rhinolophinae</taxon>
        <taxon>Rhinolophus</taxon>
    </lineage>
</organism>
<dbReference type="CDD" id="cd06667">
    <property type="entry name" value="PDZ2_MUPP1-like"/>
    <property type="match status" value="1"/>
</dbReference>
<dbReference type="GO" id="GO:0016324">
    <property type="term" value="C:apical plasma membrane"/>
    <property type="evidence" value="ECO:0007669"/>
    <property type="project" value="UniProtKB-SubCell"/>
</dbReference>
<dbReference type="CDD" id="cd06689">
    <property type="entry name" value="PDZ1_MUPP1-like"/>
    <property type="match status" value="1"/>
</dbReference>
<dbReference type="GO" id="GO:0005923">
    <property type="term" value="C:bicellular tight junction"/>
    <property type="evidence" value="ECO:0007669"/>
    <property type="project" value="UniProtKB-SubCell"/>
</dbReference>
<dbReference type="GO" id="GO:0120192">
    <property type="term" value="P:tight junction assembly"/>
    <property type="evidence" value="ECO:0007669"/>
    <property type="project" value="TreeGrafter"/>
</dbReference>
<dbReference type="SMART" id="SM00228">
    <property type="entry name" value="PDZ"/>
    <property type="match status" value="8"/>
</dbReference>
<dbReference type="PROSITE" id="PS50106">
    <property type="entry name" value="PDZ"/>
    <property type="match status" value="8"/>
</dbReference>
<evidence type="ECO:0000256" key="6">
    <source>
        <dbReference type="ARBA" id="ARBA00022737"/>
    </source>
</evidence>
<dbReference type="PANTHER" id="PTHR19964">
    <property type="entry name" value="MULTIPLE PDZ DOMAIN PROTEIN"/>
    <property type="match status" value="1"/>
</dbReference>
<evidence type="ECO:0000256" key="2">
    <source>
        <dbReference type="ARBA" id="ARBA00004435"/>
    </source>
</evidence>
<dbReference type="InterPro" id="IPR001478">
    <property type="entry name" value="PDZ"/>
</dbReference>
<keyword evidence="6" id="KW-0677">Repeat</keyword>
<feature type="domain" description="PDZ" evidence="10">
    <location>
        <begin position="1072"/>
        <end position="1164"/>
    </location>
</feature>
<evidence type="ECO:0000259" key="10">
    <source>
        <dbReference type="PROSITE" id="PS50106"/>
    </source>
</evidence>
<dbReference type="InterPro" id="IPR036892">
    <property type="entry name" value="L27_dom_sf"/>
</dbReference>
<dbReference type="FunFam" id="2.30.42.10:FF:000070">
    <property type="entry name" value="Multiple PDZ domain protein"/>
    <property type="match status" value="1"/>
</dbReference>
<dbReference type="Gene3D" id="1.20.1440.360">
    <property type="match status" value="1"/>
</dbReference>
<dbReference type="GO" id="GO:0005737">
    <property type="term" value="C:cytoplasm"/>
    <property type="evidence" value="ECO:0007669"/>
    <property type="project" value="TreeGrafter"/>
</dbReference>
<comment type="subcellular location">
    <subcellularLocation>
        <location evidence="1">Apical cell membrane</location>
    </subcellularLocation>
    <subcellularLocation>
        <location evidence="2">Cell junction</location>
        <location evidence="2">Tight junction</location>
    </subcellularLocation>
</comment>
<dbReference type="PANTHER" id="PTHR19964:SF11">
    <property type="entry name" value="INAD-LIKE PROTEIN"/>
    <property type="match status" value="1"/>
</dbReference>
<keyword evidence="3" id="KW-0796">Tight junction</keyword>
<feature type="domain" description="PDZ" evidence="10">
    <location>
        <begin position="248"/>
        <end position="328"/>
    </location>
</feature>
<dbReference type="InterPro" id="IPR051342">
    <property type="entry name" value="PDZ_scaffold"/>
</dbReference>
<feature type="compositionally biased region" description="Pro residues" evidence="9">
    <location>
        <begin position="1199"/>
        <end position="1210"/>
    </location>
</feature>
<proteinExistence type="predicted"/>
<feature type="domain" description="L27" evidence="11">
    <location>
        <begin position="5"/>
        <end position="65"/>
    </location>
</feature>
<dbReference type="CDD" id="cd06672">
    <property type="entry name" value="PDZ8_MUPP1-PDZ7_PATJ-PDZ2_INAD-like"/>
    <property type="match status" value="1"/>
</dbReference>
<evidence type="ECO:0000313" key="12">
    <source>
        <dbReference type="EMBL" id="KAF6345291.1"/>
    </source>
</evidence>
<dbReference type="PROSITE" id="PS51022">
    <property type="entry name" value="L27"/>
    <property type="match status" value="1"/>
</dbReference>
<dbReference type="InterPro" id="IPR036034">
    <property type="entry name" value="PDZ_sf"/>
</dbReference>
<dbReference type="FunFam" id="2.30.42.10:FF:000125">
    <property type="entry name" value="PATJ, crumbs cell polarity complex component"/>
    <property type="match status" value="1"/>
</dbReference>
<feature type="domain" description="PDZ" evidence="10">
    <location>
        <begin position="688"/>
        <end position="760"/>
    </location>
</feature>
<dbReference type="Pfam" id="PF00595">
    <property type="entry name" value="PDZ"/>
    <property type="match status" value="6"/>
</dbReference>
<feature type="region of interest" description="Disordered" evidence="9">
    <location>
        <begin position="647"/>
        <end position="677"/>
    </location>
</feature>
<feature type="region of interest" description="Disordered" evidence="9">
    <location>
        <begin position="1180"/>
        <end position="1224"/>
    </location>
</feature>
<dbReference type="CDD" id="cd06669">
    <property type="entry name" value="PDZ5_MUPP1-like"/>
    <property type="match status" value="1"/>
</dbReference>
<reference evidence="12 13" key="1">
    <citation type="journal article" date="2020" name="Nature">
        <title>Six reference-quality genomes reveal evolution of bat adaptations.</title>
        <authorList>
            <person name="Jebb D."/>
            <person name="Huang Z."/>
            <person name="Pippel M."/>
            <person name="Hughes G.M."/>
            <person name="Lavrichenko K."/>
            <person name="Devanna P."/>
            <person name="Winkler S."/>
            <person name="Jermiin L.S."/>
            <person name="Skirmuntt E.C."/>
            <person name="Katzourakis A."/>
            <person name="Burkitt-Gray L."/>
            <person name="Ray D.A."/>
            <person name="Sullivan K.A.M."/>
            <person name="Roscito J.G."/>
            <person name="Kirilenko B.M."/>
            <person name="Davalos L.M."/>
            <person name="Corthals A.P."/>
            <person name="Power M.L."/>
            <person name="Jones G."/>
            <person name="Ransome R.D."/>
            <person name="Dechmann D.K.N."/>
            <person name="Locatelli A.G."/>
            <person name="Puechmaille S.J."/>
            <person name="Fedrigo O."/>
            <person name="Jarvis E.D."/>
            <person name="Hiller M."/>
            <person name="Vernes S.C."/>
            <person name="Myers E.W."/>
            <person name="Teeling E.C."/>
        </authorList>
    </citation>
    <scope>NUCLEOTIDE SEQUENCE [LARGE SCALE GENOMIC DNA]</scope>
    <source>
        <strain evidence="12">MRhiFer1</strain>
        <tissue evidence="12">Lung</tissue>
    </source>
</reference>
<dbReference type="CDD" id="cd06671">
    <property type="entry name" value="PDZ7_MUPP1-PD6_PATJ-like"/>
    <property type="match status" value="1"/>
</dbReference>
<feature type="domain" description="PDZ" evidence="10">
    <location>
        <begin position="1242"/>
        <end position="1325"/>
    </location>
</feature>
<feature type="domain" description="PDZ" evidence="10">
    <location>
        <begin position="134"/>
        <end position="221"/>
    </location>
</feature>
<comment type="caution">
    <text evidence="12">The sequence shown here is derived from an EMBL/GenBank/DDBJ whole genome shotgun (WGS) entry which is preliminary data.</text>
</comment>
<feature type="compositionally biased region" description="Acidic residues" evidence="9">
    <location>
        <begin position="659"/>
        <end position="677"/>
    </location>
</feature>
<evidence type="ECO:0000256" key="4">
    <source>
        <dbReference type="ARBA" id="ARBA00022475"/>
    </source>
</evidence>
<dbReference type="SUPFAM" id="SSF50156">
    <property type="entry name" value="PDZ domain-like"/>
    <property type="match status" value="8"/>
</dbReference>
<keyword evidence="7" id="KW-0965">Cell junction</keyword>
<dbReference type="EMBL" id="JACAGC010000009">
    <property type="protein sequence ID" value="KAF6345291.1"/>
    <property type="molecule type" value="Genomic_DNA"/>
</dbReference>
<feature type="region of interest" description="Disordered" evidence="9">
    <location>
        <begin position="1339"/>
        <end position="1362"/>
    </location>
</feature>
<dbReference type="InterPro" id="IPR004172">
    <property type="entry name" value="L27_dom"/>
</dbReference>
<dbReference type="SUPFAM" id="SSF101288">
    <property type="entry name" value="L27 domain"/>
    <property type="match status" value="1"/>
</dbReference>
<gene>
    <name evidence="12" type="ORF">mRhiFer1_012624</name>
</gene>
<evidence type="ECO:0000256" key="1">
    <source>
        <dbReference type="ARBA" id="ARBA00004221"/>
    </source>
</evidence>
<sequence length="1527" mass="167846">MPENPAADKLQILQVLDRLKVKLQEKGDTSQNEKLSMFYETLKSPLFNQILTLQQSIKQLKGQLSHIPSDCSANFDFSRKGLLVFTDGAIINGNAQRSSNNLTASGSPPWSPNLGNEDFNSVIQQMAQGRQIEYIDIERPSTGGLGFSVVALKSPNLGEVHIFVKEVQPGSIAARDQRLKENDQILAINHTPLDQNISHQQAIALLQQTSGSLSLVVAREPVHTTSNTSTSLTSTILPETVRWGHIEDVELINDGSGLGFGIVGGKSSGVVVRTIVPGGLADRDGRLQTGDHILKIGGTNVQGMTSEQVAQVLRNCGNSVRMLVARDPVGEISVTPPTPTALPVAMPAVPNGSPSCDNSTLFETYDVELVKKDGQSLGIRIVGYVGTAHTGEASGIYVKNIIPGSAAYHNGQIQVNDKIVAVDGVNIQGFANQEVVEVLRNTGQVVHLTLVRRKISSSDSPLEQPSDRGTVIEPPKTPALFLTGAVKTETHLDDEDKATEDRRDNLKNDNIQALEKLERAPDSPENELKSRWEKLLGPDYEVMVVTLDTQIADDAELQKYSKLLPIHTLRLGMEVDSFDGHHYISSIAPGCPIDTLSLLQPEDELLEVNGVQLYGKSRREAVSFLKEVPPPFTLVCCRRLFDDEASVDEPRTTEASLPETEDDHNIDVNTEEEDDDGELALWSPEVKIVELVKDHKGLGFSILDYQDPLDPTRSVIVIRSLVADGVAERSGELLPGDRLVSVNEHCLDNTALAEAVEVLKAVPPGTVRLGICKPLGEDDKEEESYYISHSNTNEDKSEISGAIHDINSALILEAPKEFRDEPYFKEELVDEPFLNLGKSFQSQQKEIDNSKEAWEMHEFLTPRLQEMGEEREMLVDEEYELYQDCFQSMELYPSSHIQEATPVPSRKELYFGTQWLHDSEPSEPQEARSVMNMYSQESQQYGYSTENMMKENFGIDSLPSIPSTEGNSQQGRFDHLENLNSLTKSNLELGMMIPNDVQGPGLQVELPAVAQRREQEDLPLYQLPRTRVVSRTSAYTGILSSRHATDAYELPEREEGEGEETPNFSHWGPPRIVEIFREPDVSLGISIVGGQTVIKRLKNGEELKGIFIKQVLEDSPAGKTNALKTGDKILEVSGVDLQNASHSEAVEAIKNAGNPVVFVVQSLSSTPRVIPNVHNKANKIANNQEQDTQENKEKRQGSAPPPMKLPPPYKAPSEDSENEEEYAFTNQKIKQRYADLPGELHIIELEKDKNGLGLSLAGNKDRSRMSIFVVGINPEGPAATDGRMRIGDELLEINNQILYGRSHQNASAIIKTAPSKVKLVFIRNEDAVNQMAVTPFPLPSSSPSFIEDQSGTEPVSSEEDGSLRVGIKQLPGSDSSMLAVCQMKQQKYLTKVSFSSQEIPLAPTPSYHSTDADFTGYGGFQAPLSVDPATCPIVPGQEMIIEISKGRSGLGLSIVGGKDTPLVNGVDLRSASHEEAITALRQTPQKVRLVVYRDEAHYRDEENLEMFPVDLQKKAGRGLGLSIVGKR</sequence>
<keyword evidence="4" id="KW-1003">Cell membrane</keyword>
<dbReference type="InterPro" id="IPR015132">
    <property type="entry name" value="L27_2"/>
</dbReference>
<keyword evidence="8" id="KW-0472">Membrane</keyword>
<evidence type="ECO:0000313" key="13">
    <source>
        <dbReference type="Proteomes" id="UP000585614"/>
    </source>
</evidence>
<dbReference type="CDD" id="cd06791">
    <property type="entry name" value="PDZ3_MUPP1-like"/>
    <property type="match status" value="1"/>
</dbReference>
<name>A0A7J7X6J0_RHIFE</name>
<protein>
    <submittedName>
        <fullName evidence="12">PATJ crumbs cell polarity complex component</fullName>
    </submittedName>
</protein>
<evidence type="ECO:0000256" key="9">
    <source>
        <dbReference type="SAM" id="MobiDB-lite"/>
    </source>
</evidence>
<dbReference type="FunFam" id="2.30.42.10:FF:000051">
    <property type="entry name" value="Multiple PDZ domain protein isoform X1"/>
    <property type="match status" value="1"/>
</dbReference>
<evidence type="ECO:0000259" key="11">
    <source>
        <dbReference type="PROSITE" id="PS51022"/>
    </source>
</evidence>
<evidence type="ECO:0000256" key="8">
    <source>
        <dbReference type="ARBA" id="ARBA00023136"/>
    </source>
</evidence>
<keyword evidence="5" id="KW-0597">Phosphoprotein</keyword>
<feature type="domain" description="PDZ" evidence="10">
    <location>
        <begin position="554"/>
        <end position="640"/>
    </location>
</feature>
<evidence type="ECO:0000256" key="5">
    <source>
        <dbReference type="ARBA" id="ARBA00022553"/>
    </source>
</evidence>